<dbReference type="HOGENOM" id="CLU_013364_3_2_0"/>
<dbReference type="PANTHER" id="PTHR43248:SF29">
    <property type="entry name" value="TRIPEPTIDYL AMINOPEPTIDASE"/>
    <property type="match status" value="1"/>
</dbReference>
<evidence type="ECO:0000256" key="3">
    <source>
        <dbReference type="ARBA" id="ARBA00022801"/>
    </source>
</evidence>
<dbReference type="EMBL" id="CP002191">
    <property type="protein sequence ID" value="AFD26850.1"/>
    <property type="molecule type" value="Genomic_DNA"/>
</dbReference>
<dbReference type="STRING" id="745776.DGo_CA2923"/>
<gene>
    <name evidence="7" type="primary">slpE</name>
    <name evidence="7" type="ordered locus">DGo_CA2923</name>
</gene>
<dbReference type="AlphaFoldDB" id="H8GVY5"/>
<dbReference type="PATRIC" id="fig|745776.4.peg.3000"/>
<proteinExistence type="inferred from homology"/>
<keyword evidence="8" id="KW-1185">Reference proteome</keyword>
<dbReference type="KEGG" id="dgo:DGo_CA2923"/>
<evidence type="ECO:0000313" key="7">
    <source>
        <dbReference type="EMBL" id="AFD26850.1"/>
    </source>
</evidence>
<protein>
    <submittedName>
        <fullName evidence="7">TAP domain protein</fullName>
    </submittedName>
</protein>
<dbReference type="SUPFAM" id="SSF53474">
    <property type="entry name" value="alpha/beta-Hydrolases"/>
    <property type="match status" value="1"/>
</dbReference>
<dbReference type="InterPro" id="IPR013595">
    <property type="entry name" value="Pept_S33_TAP-like_C"/>
</dbReference>
<evidence type="ECO:0000256" key="2">
    <source>
        <dbReference type="ARBA" id="ARBA00022729"/>
    </source>
</evidence>
<sequence length="536" mass="57872">MPLDWNKPDRGTMSFSMLRVKAGDAAARKGAIFFNPGGPGGDGLLFGAIYGYLWNQADTTTPAGKALKALADGYDLVGFSPRGTGQSSRYTCGSNELASPEQYPSEDRSQTNIDAMLRNARLVAQSCLKNPITPYINTDQTARDLNLARQLMGDAKLNYVGYSYGTWLGSWYARRFPESTGRLLLDGNTAFAGTFQDSFNLQPLGFERAFREVALAYAARHDDVFGLGKTAADVYAVYNAFPGALKFTLQQYSSSNIIQNLYSNQSIPNISLQLVAARGFAAVIKANPEVKDNASLAELVAKQTYSGVPKLNAAAQQEALTMVDTYLAIVNGLTGPVELSYGSAVFNAILNNDTAWEKDPQKWVEFGNQEAKSHPLIGGSYTETSAIYWPAPSASRPDVPANLPPILMLQNEYDPATPAEGALAALKAFPSAKMLFVDDEAQHTAFPYGTDCVDLQVAQYFLNGTMPAQKFNVCGALPLPGEEQVYPVGKTYAGTDNLSAQGLHRAALGATPETKAELQLLKDIIKRNGLKANSLR</sequence>
<organism evidence="7 8">
    <name type="scientific">Deinococcus gobiensis (strain DSM 21396 / JCM 16679 / CGMCC 1.7299 / I-0)</name>
    <dbReference type="NCBI Taxonomy" id="745776"/>
    <lineage>
        <taxon>Bacteria</taxon>
        <taxon>Thermotogati</taxon>
        <taxon>Deinococcota</taxon>
        <taxon>Deinococci</taxon>
        <taxon>Deinococcales</taxon>
        <taxon>Deinococcaceae</taxon>
        <taxon>Deinococcus</taxon>
    </lineage>
</organism>
<comment type="similarity">
    <text evidence="1">Belongs to the peptidase S33 family.</text>
</comment>
<dbReference type="Pfam" id="PF08386">
    <property type="entry name" value="Abhydrolase_4"/>
    <property type="match status" value="1"/>
</dbReference>
<dbReference type="PANTHER" id="PTHR43248">
    <property type="entry name" value="2-SUCCINYL-6-HYDROXY-2,4-CYCLOHEXADIENE-1-CARBOXYLATE SYNTHASE"/>
    <property type="match status" value="1"/>
</dbReference>
<dbReference type="InterPro" id="IPR029058">
    <property type="entry name" value="AB_hydrolase_fold"/>
</dbReference>
<keyword evidence="2" id="KW-0732">Signal</keyword>
<feature type="domain" description="AB hydrolase-1" evidence="5">
    <location>
        <begin position="32"/>
        <end position="211"/>
    </location>
</feature>
<evidence type="ECO:0000259" key="5">
    <source>
        <dbReference type="Pfam" id="PF00561"/>
    </source>
</evidence>
<evidence type="ECO:0000256" key="4">
    <source>
        <dbReference type="SAM" id="MobiDB-lite"/>
    </source>
</evidence>
<dbReference type="Pfam" id="PF00561">
    <property type="entry name" value="Abhydrolase_1"/>
    <property type="match status" value="1"/>
</dbReference>
<dbReference type="Proteomes" id="UP000007575">
    <property type="component" value="Chromosome"/>
</dbReference>
<feature type="region of interest" description="Disordered" evidence="4">
    <location>
        <begin position="86"/>
        <end position="108"/>
    </location>
</feature>
<reference evidence="7 8" key="1">
    <citation type="journal article" date="2012" name="PLoS ONE">
        <title>Genome sequence and transcriptome analysis of the radioresistant bacterium Deinococcus gobiensis: insights into the extreme environmental adaptations.</title>
        <authorList>
            <person name="Yuan M."/>
            <person name="Chen M."/>
            <person name="Zhang W."/>
            <person name="Lu W."/>
            <person name="Wang J."/>
            <person name="Yang M."/>
            <person name="Zhao P."/>
            <person name="Tang R."/>
            <person name="Li X."/>
            <person name="Hao Y."/>
            <person name="Zhou Z."/>
            <person name="Zhan Y."/>
            <person name="Yu H."/>
            <person name="Teng C."/>
            <person name="Yan Y."/>
            <person name="Ping S."/>
            <person name="Wang Y."/>
            <person name="Lin M."/>
        </authorList>
    </citation>
    <scope>NUCLEOTIDE SEQUENCE [LARGE SCALE GENOMIC DNA]</scope>
    <source>
        <strain evidence="7 8">I-0</strain>
    </source>
</reference>
<feature type="domain" description="Peptidase S33 tripeptidyl aminopeptidase-like C-terminal" evidence="6">
    <location>
        <begin position="387"/>
        <end position="469"/>
    </location>
</feature>
<dbReference type="InterPro" id="IPR000073">
    <property type="entry name" value="AB_hydrolase_1"/>
</dbReference>
<accession>H8GVY5</accession>
<dbReference type="eggNOG" id="COG0596">
    <property type="taxonomic scope" value="Bacteria"/>
</dbReference>
<feature type="compositionally biased region" description="Polar residues" evidence="4">
    <location>
        <begin position="86"/>
        <end position="97"/>
    </location>
</feature>
<evidence type="ECO:0000256" key="1">
    <source>
        <dbReference type="ARBA" id="ARBA00010088"/>
    </source>
</evidence>
<dbReference type="InterPro" id="IPR051601">
    <property type="entry name" value="Serine_prot/Carboxylest_S33"/>
</dbReference>
<keyword evidence="3" id="KW-0378">Hydrolase</keyword>
<name>H8GVY5_DEIGI</name>
<evidence type="ECO:0000313" key="8">
    <source>
        <dbReference type="Proteomes" id="UP000007575"/>
    </source>
</evidence>
<evidence type="ECO:0000259" key="6">
    <source>
        <dbReference type="Pfam" id="PF08386"/>
    </source>
</evidence>
<dbReference type="GO" id="GO:0016787">
    <property type="term" value="F:hydrolase activity"/>
    <property type="evidence" value="ECO:0007669"/>
    <property type="project" value="UniProtKB-KW"/>
</dbReference>
<dbReference type="Gene3D" id="3.40.50.1820">
    <property type="entry name" value="alpha/beta hydrolase"/>
    <property type="match status" value="1"/>
</dbReference>